<dbReference type="PANTHER" id="PTHR11592:SF78">
    <property type="entry name" value="GLUTATHIONE PEROXIDASE"/>
    <property type="match status" value="1"/>
</dbReference>
<comment type="similarity">
    <text evidence="1">Belongs to the glutathione peroxidase family.</text>
</comment>
<evidence type="ECO:0000256" key="1">
    <source>
        <dbReference type="ARBA" id="ARBA00006926"/>
    </source>
</evidence>
<dbReference type="GO" id="GO:0006979">
    <property type="term" value="P:response to oxidative stress"/>
    <property type="evidence" value="ECO:0007669"/>
    <property type="project" value="InterPro"/>
</dbReference>
<keyword evidence="5" id="KW-1185">Reference proteome</keyword>
<organism evidence="4 5">
    <name type="scientific">Wenzhouxiangella sediminis</name>
    <dbReference type="NCBI Taxonomy" id="1792836"/>
    <lineage>
        <taxon>Bacteria</taxon>
        <taxon>Pseudomonadati</taxon>
        <taxon>Pseudomonadota</taxon>
        <taxon>Gammaproteobacteria</taxon>
        <taxon>Chromatiales</taxon>
        <taxon>Wenzhouxiangellaceae</taxon>
        <taxon>Wenzhouxiangella</taxon>
    </lineage>
</organism>
<evidence type="ECO:0000313" key="4">
    <source>
        <dbReference type="EMBL" id="RFF32216.1"/>
    </source>
</evidence>
<dbReference type="InterPro" id="IPR036249">
    <property type="entry name" value="Thioredoxin-like_sf"/>
</dbReference>
<dbReference type="Pfam" id="PF00255">
    <property type="entry name" value="GSHPx"/>
    <property type="match status" value="1"/>
</dbReference>
<dbReference type="InterPro" id="IPR000889">
    <property type="entry name" value="Glutathione_peroxidase"/>
</dbReference>
<proteinExistence type="inferred from homology"/>
<dbReference type="Gene3D" id="3.40.30.10">
    <property type="entry name" value="Glutaredoxin"/>
    <property type="match status" value="1"/>
</dbReference>
<accession>A0A3E1KBV6</accession>
<evidence type="ECO:0000256" key="3">
    <source>
        <dbReference type="ARBA" id="ARBA00023002"/>
    </source>
</evidence>
<reference evidence="4 5" key="1">
    <citation type="submission" date="2018-08" db="EMBL/GenBank/DDBJ databases">
        <title>Wenzhouxiangella salilacus sp. nov., a novel bacterium isolated from a saline lake in Xinjiang Province, China.</title>
        <authorList>
            <person name="Han S."/>
        </authorList>
    </citation>
    <scope>NUCLEOTIDE SEQUENCE [LARGE SCALE GENOMIC DNA]</scope>
    <source>
        <strain evidence="4 5">XDB06</strain>
    </source>
</reference>
<dbReference type="PROSITE" id="PS51355">
    <property type="entry name" value="GLUTATHIONE_PEROXID_3"/>
    <property type="match status" value="1"/>
</dbReference>
<evidence type="ECO:0000313" key="5">
    <source>
        <dbReference type="Proteomes" id="UP000260351"/>
    </source>
</evidence>
<dbReference type="SUPFAM" id="SSF52833">
    <property type="entry name" value="Thioredoxin-like"/>
    <property type="match status" value="1"/>
</dbReference>
<keyword evidence="3" id="KW-0560">Oxidoreductase</keyword>
<keyword evidence="2 4" id="KW-0575">Peroxidase</keyword>
<gene>
    <name evidence="4" type="ORF">DZC52_01745</name>
</gene>
<comment type="caution">
    <text evidence="4">The sequence shown here is derived from an EMBL/GenBank/DDBJ whole genome shotgun (WGS) entry which is preliminary data.</text>
</comment>
<dbReference type="Proteomes" id="UP000260351">
    <property type="component" value="Unassembled WGS sequence"/>
</dbReference>
<sequence length="159" mass="18561">MNLFNHHFMDLSGARIYLERYRNQPFFIVNIATESRFVPQLKRLQQLHTQFSRHGLVIIAIPCNDFDEEPREEAQIDEFLRENYPSSFIVTQRYAVTGPEAHPLFREMLQEKGAAALPRGTFNKYLFDRRGELAEHFPPETLPDDPMLVRSINQQLGGV</sequence>
<dbReference type="AlphaFoldDB" id="A0A3E1KBV6"/>
<dbReference type="PANTHER" id="PTHR11592">
    <property type="entry name" value="GLUTATHIONE PEROXIDASE"/>
    <property type="match status" value="1"/>
</dbReference>
<dbReference type="GO" id="GO:0004601">
    <property type="term" value="F:peroxidase activity"/>
    <property type="evidence" value="ECO:0007669"/>
    <property type="project" value="UniProtKB-KW"/>
</dbReference>
<dbReference type="PIRSF" id="PIRSF000303">
    <property type="entry name" value="Glutathion_perox"/>
    <property type="match status" value="1"/>
</dbReference>
<evidence type="ECO:0000256" key="2">
    <source>
        <dbReference type="ARBA" id="ARBA00022559"/>
    </source>
</evidence>
<dbReference type="OrthoDB" id="9785502at2"/>
<dbReference type="EMBL" id="QUZK01000012">
    <property type="protein sequence ID" value="RFF32216.1"/>
    <property type="molecule type" value="Genomic_DNA"/>
</dbReference>
<name>A0A3E1KBV6_9GAMM</name>
<dbReference type="RefSeq" id="WP_116649398.1">
    <property type="nucleotide sequence ID" value="NZ_QUZK01000012.1"/>
</dbReference>
<protein>
    <submittedName>
        <fullName evidence="4">Glutathione peroxidase</fullName>
    </submittedName>
</protein>